<dbReference type="EMBL" id="CP158453">
    <property type="protein sequence ID" value="XBX98451.1"/>
    <property type="molecule type" value="Genomic_DNA"/>
</dbReference>
<evidence type="ECO:0000259" key="1">
    <source>
        <dbReference type="Pfam" id="PF13701"/>
    </source>
</evidence>
<sequence length="446" mass="51594">MKKFVIEPTKERIVAQAGLAIVGNLLNQTNLVSRLNAYKLPDISRYPACSNGDVAKSYIGLLCQGKSDYDNIETFRDDAFFALALDIQRVPSSPTLRQRLDQAALVEKWKTILHEESLDLIRHTNAEISPVYAKDKPYIPVDLDVSPFDNSKTKKEGVERTYKGCDGYAPMFAYMGQEGYCLHVEMRKGSVHCQKGTPNFIQETIQSARKLTDQPLLFRLDSGNDSRDNLIILLENHASFIIKRNPRKEKAEDWLYIARKYGICCEEREGKKVYLGSIPETIQIKDQERSIRKVFKVTERTISRDGQIFLIPEYEFETYWTDLEVPPHVVISLYHNHGTCEQFHSEIKSELDLERLPSGKYETNGLVLHFGVFAYNLLRLIGQESLKKQDTPLKKKTTRRRRIRTVIQNMITLASKLVFRGRQWKLKVAETNKWLPVFTRLYQAFY</sequence>
<gene>
    <name evidence="2" type="ORF">ABR335_02230</name>
</gene>
<reference evidence="2" key="1">
    <citation type="submission" date="2024-06" db="EMBL/GenBank/DDBJ databases">
        <authorList>
            <person name="Huang C.H."/>
            <person name="Ting Y.S."/>
            <person name="Cheng Y.H."/>
        </authorList>
    </citation>
    <scope>NUCLEOTIDE SEQUENCE</scope>
    <source>
        <strain evidence="2">TCI803</strain>
    </source>
</reference>
<feature type="domain" description="Transposase DDE" evidence="1">
    <location>
        <begin position="9"/>
        <end position="443"/>
    </location>
</feature>
<dbReference type="SUPFAM" id="SSF53098">
    <property type="entry name" value="Ribonuclease H-like"/>
    <property type="match status" value="1"/>
</dbReference>
<dbReference type="InterPro" id="IPR012337">
    <property type="entry name" value="RNaseH-like_sf"/>
</dbReference>
<dbReference type="GeneID" id="93258381"/>
<proteinExistence type="predicted"/>
<evidence type="ECO:0000313" key="2">
    <source>
        <dbReference type="EMBL" id="XBX98451.1"/>
    </source>
</evidence>
<dbReference type="InterPro" id="IPR025668">
    <property type="entry name" value="Tnp_DDE_dom"/>
</dbReference>
<dbReference type="Pfam" id="PF13701">
    <property type="entry name" value="DDE_Tnp_1_4"/>
    <property type="match status" value="1"/>
</dbReference>
<dbReference type="RefSeq" id="WP_350346460.1">
    <property type="nucleotide sequence ID" value="NZ_CP158453.1"/>
</dbReference>
<dbReference type="NCBIfam" id="NF033539">
    <property type="entry name" value="transpos_IS1380"/>
    <property type="match status" value="1"/>
</dbReference>
<accession>A0AAU7WHZ8</accession>
<dbReference type="InterPro" id="IPR047960">
    <property type="entry name" value="Transpos_IS1380"/>
</dbReference>
<dbReference type="AlphaFoldDB" id="A0AAU7WHZ8"/>
<name>A0AAU7WHZ8_9BACI</name>
<protein>
    <submittedName>
        <fullName evidence="2">IS1380 family transposase</fullName>
    </submittedName>
</protein>
<organism evidence="2">
    <name type="scientific">Heyndrickxia faecalis</name>
    <dbReference type="NCBI Taxonomy" id="2824910"/>
    <lineage>
        <taxon>Bacteria</taxon>
        <taxon>Bacillati</taxon>
        <taxon>Bacillota</taxon>
        <taxon>Bacilli</taxon>
        <taxon>Bacillales</taxon>
        <taxon>Bacillaceae</taxon>
        <taxon>Heyndrickxia</taxon>
    </lineage>
</organism>